<dbReference type="NCBIfam" id="NF041681">
    <property type="entry name" value="HGxxPAAW"/>
    <property type="match status" value="1"/>
</dbReference>
<dbReference type="AlphaFoldDB" id="A0A0K8PNX3"/>
<dbReference type="OrthoDB" id="3874017at2"/>
<dbReference type="Proteomes" id="UP000053859">
    <property type="component" value="Unassembled WGS sequence"/>
</dbReference>
<organism evidence="2 3">
    <name type="scientific">Streptomyces azureus</name>
    <dbReference type="NCBI Taxonomy" id="146537"/>
    <lineage>
        <taxon>Bacteria</taxon>
        <taxon>Bacillati</taxon>
        <taxon>Actinomycetota</taxon>
        <taxon>Actinomycetes</taxon>
        <taxon>Kitasatosporales</taxon>
        <taxon>Streptomycetaceae</taxon>
        <taxon>Streptomyces</taxon>
    </lineage>
</organism>
<keyword evidence="1" id="KW-1133">Transmembrane helix</keyword>
<proteinExistence type="predicted"/>
<evidence type="ECO:0000313" key="2">
    <source>
        <dbReference type="EMBL" id="GAP49577.1"/>
    </source>
</evidence>
<reference evidence="2" key="1">
    <citation type="journal article" date="2015" name="Genome Announc.">
        <title>Draft Genome Sequence of Thiostrepton-Producing Streptomyces azureus ATCC 14921.</title>
        <authorList>
            <person name="Sakihara K."/>
            <person name="Maeda J."/>
            <person name="Tashiro K."/>
            <person name="Fujino Y."/>
            <person name="Kuhara S."/>
            <person name="Ohshima T."/>
            <person name="Ogata S."/>
            <person name="Doi K."/>
        </authorList>
    </citation>
    <scope>NUCLEOTIDE SEQUENCE [LARGE SCALE GENOMIC DNA]</scope>
    <source>
        <strain evidence="2">ATCC14921</strain>
    </source>
</reference>
<evidence type="ECO:0000256" key="1">
    <source>
        <dbReference type="SAM" id="Phobius"/>
    </source>
</evidence>
<feature type="transmembrane region" description="Helical" evidence="1">
    <location>
        <begin position="12"/>
        <end position="32"/>
    </location>
</feature>
<keyword evidence="1" id="KW-0812">Transmembrane</keyword>
<keyword evidence="3" id="KW-1185">Reference proteome</keyword>
<sequence length="137" mass="13782">MSAHQYDHGHTAAGWVGTGIASVGAAVAGAGVCFVSGVLIVGGLGIGVVALFVTWALHLAGWGKGPGIRPREEWGWRVRDSGARAGHDECLGCRLAGRRRTAGSGRVDEVAGGVVMRGDVGLGGEPEAAVVVADSGR</sequence>
<dbReference type="EMBL" id="DF968306">
    <property type="protein sequence ID" value="GAP49577.1"/>
    <property type="molecule type" value="Genomic_DNA"/>
</dbReference>
<gene>
    <name evidence="2" type="ORF">SAZU_4440</name>
</gene>
<keyword evidence="1" id="KW-0472">Membrane</keyword>
<accession>A0A0K8PNX3</accession>
<dbReference type="PATRIC" id="fig|146537.3.peg.4668"/>
<name>A0A0K8PNX3_STRAJ</name>
<feature type="transmembrane region" description="Helical" evidence="1">
    <location>
        <begin position="38"/>
        <end position="61"/>
    </location>
</feature>
<dbReference type="RefSeq" id="WP_059419540.1">
    <property type="nucleotide sequence ID" value="NZ_DF968306.1"/>
</dbReference>
<evidence type="ECO:0000313" key="3">
    <source>
        <dbReference type="Proteomes" id="UP000053859"/>
    </source>
</evidence>
<protein>
    <submittedName>
        <fullName evidence="2">Uncharacterized protein</fullName>
    </submittedName>
</protein>